<feature type="domain" description="Sulfatase N-terminal" evidence="4">
    <location>
        <begin position="6"/>
        <end position="277"/>
    </location>
</feature>
<accession>A0A1N6YBY5</accession>
<dbReference type="OrthoDB" id="279611at2"/>
<keyword evidence="3" id="KW-0378">Hydrolase</keyword>
<dbReference type="PROSITE" id="PS00523">
    <property type="entry name" value="SULFATASE_1"/>
    <property type="match status" value="1"/>
</dbReference>
<dbReference type="InterPro" id="IPR000917">
    <property type="entry name" value="Sulfatase_N"/>
</dbReference>
<name>A0A1N6YBY5_9FIRM</name>
<protein>
    <submittedName>
        <fullName evidence="5">Arylsulfatase A</fullName>
    </submittedName>
</protein>
<evidence type="ECO:0000259" key="4">
    <source>
        <dbReference type="Pfam" id="PF00884"/>
    </source>
</evidence>
<dbReference type="PANTHER" id="PTHR45953">
    <property type="entry name" value="IDURONATE 2-SULFATASE"/>
    <property type="match status" value="1"/>
</dbReference>
<organism evidence="5 6">
    <name type="scientific">Halanaerobium kushneri</name>
    <dbReference type="NCBI Taxonomy" id="56779"/>
    <lineage>
        <taxon>Bacteria</taxon>
        <taxon>Bacillati</taxon>
        <taxon>Bacillota</taxon>
        <taxon>Clostridia</taxon>
        <taxon>Halanaerobiales</taxon>
        <taxon>Halanaerobiaceae</taxon>
        <taxon>Halanaerobium</taxon>
    </lineage>
</organism>
<dbReference type="Proteomes" id="UP000185669">
    <property type="component" value="Unassembled WGS sequence"/>
</dbReference>
<sequence>MAEIKNIFYLHTHDTGRYIEPYGYKVETPNLMSLAQEGTLFRQAFSAAPTCSPSRAGMLTGRTPHAAGMLGLAHRGFAELDYSQHLVQFLSRNGFETVLCGMQHEAADKEVIGYDLILDREEERVKDWINVEKTERYLNNRESDKPLFFSFGMEYTHREFDEIETGINPDYVKTPEKIPDNTATREDMAAFLTSAKRADKCLGRVLKAIKEAGMAENSLIIYTTDHGIAFPMMKSTLFDSGIGVSLIFKFPDNPKRGKSIDALISQLDIFPTICEIFNLESPGYLEGNSILPLLRDEKEEIREEIFAEVSYHAAYEPMRAVRTKRYKYIKFFGDYEHSVAANIDDGLSKEFLIENGYLDQKRDKEMLFDLYLDPLEKNNLINNQNYDEICQKLKIKLKEWMEDTDDPLLEGKIKKPAGAVVNKLSAYSAEDNDFE</sequence>
<proteinExistence type="inferred from homology"/>
<dbReference type="GO" id="GO:0046872">
    <property type="term" value="F:metal ion binding"/>
    <property type="evidence" value="ECO:0007669"/>
    <property type="project" value="UniProtKB-KW"/>
</dbReference>
<evidence type="ECO:0000256" key="2">
    <source>
        <dbReference type="ARBA" id="ARBA00022723"/>
    </source>
</evidence>
<dbReference type="GO" id="GO:0008484">
    <property type="term" value="F:sulfuric ester hydrolase activity"/>
    <property type="evidence" value="ECO:0007669"/>
    <property type="project" value="TreeGrafter"/>
</dbReference>
<dbReference type="InterPro" id="IPR024607">
    <property type="entry name" value="Sulfatase_CS"/>
</dbReference>
<dbReference type="GO" id="GO:0005737">
    <property type="term" value="C:cytoplasm"/>
    <property type="evidence" value="ECO:0007669"/>
    <property type="project" value="TreeGrafter"/>
</dbReference>
<dbReference type="InterPro" id="IPR017850">
    <property type="entry name" value="Alkaline_phosphatase_core_sf"/>
</dbReference>
<keyword evidence="2" id="KW-0479">Metal-binding</keyword>
<reference evidence="6" key="1">
    <citation type="submission" date="2017-01" db="EMBL/GenBank/DDBJ databases">
        <authorList>
            <person name="Varghese N."/>
            <person name="Submissions S."/>
        </authorList>
    </citation>
    <scope>NUCLEOTIDE SEQUENCE [LARGE SCALE GENOMIC DNA]</scope>
    <source>
        <strain evidence="6">ATCC 700103</strain>
    </source>
</reference>
<dbReference type="SUPFAM" id="SSF53649">
    <property type="entry name" value="Alkaline phosphatase-like"/>
    <property type="match status" value="1"/>
</dbReference>
<dbReference type="AlphaFoldDB" id="A0A1N6YBY5"/>
<dbReference type="Gene3D" id="3.40.720.10">
    <property type="entry name" value="Alkaline Phosphatase, subunit A"/>
    <property type="match status" value="1"/>
</dbReference>
<dbReference type="STRING" id="56779.SAMN05421834_1149"/>
<dbReference type="Pfam" id="PF00884">
    <property type="entry name" value="Sulfatase"/>
    <property type="match status" value="1"/>
</dbReference>
<dbReference type="CDD" id="cd16027">
    <property type="entry name" value="SGSH"/>
    <property type="match status" value="1"/>
</dbReference>
<keyword evidence="6" id="KW-1185">Reference proteome</keyword>
<dbReference type="EMBL" id="FTNC01000014">
    <property type="protein sequence ID" value="SIR12009.1"/>
    <property type="molecule type" value="Genomic_DNA"/>
</dbReference>
<dbReference type="PANTHER" id="PTHR45953:SF1">
    <property type="entry name" value="IDURONATE 2-SULFATASE"/>
    <property type="match status" value="1"/>
</dbReference>
<evidence type="ECO:0000256" key="1">
    <source>
        <dbReference type="ARBA" id="ARBA00008779"/>
    </source>
</evidence>
<evidence type="ECO:0000313" key="5">
    <source>
        <dbReference type="EMBL" id="SIR12009.1"/>
    </source>
</evidence>
<evidence type="ECO:0000256" key="3">
    <source>
        <dbReference type="ARBA" id="ARBA00022801"/>
    </source>
</evidence>
<dbReference type="RefSeq" id="WP_076545318.1">
    <property type="nucleotide sequence ID" value="NZ_FTNC01000014.1"/>
</dbReference>
<comment type="similarity">
    <text evidence="1">Belongs to the sulfatase family.</text>
</comment>
<evidence type="ECO:0000313" key="6">
    <source>
        <dbReference type="Proteomes" id="UP000185669"/>
    </source>
</evidence>
<gene>
    <name evidence="5" type="ORF">SAMN05421834_1149</name>
</gene>